<feature type="region of interest" description="Disordered" evidence="1">
    <location>
        <begin position="1"/>
        <end position="51"/>
    </location>
</feature>
<keyword evidence="2" id="KW-0614">Plasmid</keyword>
<dbReference type="AlphaFoldDB" id="A0A3G4RLA3"/>
<sequence length="79" mass="8442">MLYGRNSPTPPAGYPRYRSPHHSHHRPDKSPEKQEEVTERGGKPPLSPAPLAYPAVRSVDFTAGLFLVLAVIGPAAAAG</sequence>
<feature type="compositionally biased region" description="Basic residues" evidence="1">
    <location>
        <begin position="18"/>
        <end position="27"/>
    </location>
</feature>
<evidence type="ECO:0000313" key="2">
    <source>
        <dbReference type="EMBL" id="AYU66488.1"/>
    </source>
</evidence>
<proteinExistence type="predicted"/>
<geneLocation type="plasmid" evidence="2">
    <name>pConj125k</name>
</geneLocation>
<evidence type="ECO:0000256" key="1">
    <source>
        <dbReference type="SAM" id="MobiDB-lite"/>
    </source>
</evidence>
<dbReference type="EMBL" id="MK033499">
    <property type="protein sequence ID" value="AYU66488.1"/>
    <property type="molecule type" value="Genomic_DNA"/>
</dbReference>
<feature type="compositionally biased region" description="Basic and acidic residues" evidence="1">
    <location>
        <begin position="28"/>
        <end position="42"/>
    </location>
</feature>
<name>A0A3G4RLA3_ECOLX</name>
<accession>A0A3G4RLA3</accession>
<protein>
    <submittedName>
        <fullName evidence="2">Uncharacterized protein</fullName>
    </submittedName>
</protein>
<organism evidence="2">
    <name type="scientific">Escherichia coli</name>
    <dbReference type="NCBI Taxonomy" id="562"/>
    <lineage>
        <taxon>Bacteria</taxon>
        <taxon>Pseudomonadati</taxon>
        <taxon>Pseudomonadota</taxon>
        <taxon>Gammaproteobacteria</taxon>
        <taxon>Enterobacterales</taxon>
        <taxon>Enterobacteriaceae</taxon>
        <taxon>Escherichia</taxon>
    </lineage>
</organism>
<reference evidence="2" key="1">
    <citation type="submission" date="2018-10" db="EMBL/GenBank/DDBJ databases">
        <title>Emergence of a New Multidrug-resistant Salmonella enterica serovar Anatum Clone in Taiwan.</title>
        <authorList>
            <person name="Wang Y.-W."/>
            <person name="Hong Y.-P."/>
            <person name="Chen Y.-S."/>
            <person name="Chiou C.-S."/>
        </authorList>
    </citation>
    <scope>NUCLEOTIDE SEQUENCE</scope>
    <source>
        <strain evidence="2">C600_pConj125k</strain>
        <plasmid evidence="2">pConj125k</plasmid>
    </source>
</reference>